<gene>
    <name evidence="1" type="ORF">P8935_01630</name>
</gene>
<dbReference type="AlphaFoldDB" id="A0AAU7DK50"/>
<accession>A0AAU7DK50</accession>
<organism evidence="1">
    <name type="scientific">Telmatobacter sp. DSM 110680</name>
    <dbReference type="NCBI Taxonomy" id="3036704"/>
    <lineage>
        <taxon>Bacteria</taxon>
        <taxon>Pseudomonadati</taxon>
        <taxon>Acidobacteriota</taxon>
        <taxon>Terriglobia</taxon>
        <taxon>Terriglobales</taxon>
        <taxon>Acidobacteriaceae</taxon>
        <taxon>Telmatobacter</taxon>
    </lineage>
</organism>
<dbReference type="EMBL" id="CP121196">
    <property type="protein sequence ID" value="XBH18044.1"/>
    <property type="molecule type" value="Genomic_DNA"/>
</dbReference>
<proteinExistence type="predicted"/>
<sequence length="141" mass="16039">MKKEGYSRRVSVPILDAIFKEMSAALARGEEVEFPLGKLKVARHKHPTQTGRFLNRKKMTIYKKPFKVVHKVSPKADRCINFVPIVLPPKPGSPPGAKRIVIDPSWALMMRRKNRIVLPPRPFFAPHPTRSVADVLRLKGK</sequence>
<dbReference type="RefSeq" id="WP_348263270.1">
    <property type="nucleotide sequence ID" value="NZ_CP121196.1"/>
</dbReference>
<name>A0AAU7DK50_9BACT</name>
<reference evidence="1" key="1">
    <citation type="submission" date="2023-03" db="EMBL/GenBank/DDBJ databases">
        <title>Edaphobacter sp.</title>
        <authorList>
            <person name="Huber K.J."/>
            <person name="Papendorf J."/>
            <person name="Pilke C."/>
            <person name="Bunk B."/>
            <person name="Sproeer C."/>
            <person name="Pester M."/>
        </authorList>
    </citation>
    <scope>NUCLEOTIDE SEQUENCE</scope>
    <source>
        <strain evidence="1">DSM 110680</strain>
    </source>
</reference>
<evidence type="ECO:0000313" key="1">
    <source>
        <dbReference type="EMBL" id="XBH18044.1"/>
    </source>
</evidence>
<protein>
    <submittedName>
        <fullName evidence="1">Uncharacterized protein</fullName>
    </submittedName>
</protein>